<proteinExistence type="predicted"/>
<evidence type="ECO:0000313" key="1">
    <source>
        <dbReference type="EMBL" id="KAJ8064371.1"/>
    </source>
</evidence>
<dbReference type="Gene3D" id="3.20.20.210">
    <property type="match status" value="1"/>
</dbReference>
<evidence type="ECO:0000313" key="2">
    <source>
        <dbReference type="Proteomes" id="UP001152300"/>
    </source>
</evidence>
<comment type="caution">
    <text evidence="1">The sequence shown here is derived from an EMBL/GenBank/DDBJ whole genome shotgun (WGS) entry which is preliminary data.</text>
</comment>
<keyword evidence="2" id="KW-1185">Reference proteome</keyword>
<organism evidence="1 2">
    <name type="scientific">Sclerotinia nivalis</name>
    <dbReference type="NCBI Taxonomy" id="352851"/>
    <lineage>
        <taxon>Eukaryota</taxon>
        <taxon>Fungi</taxon>
        <taxon>Dikarya</taxon>
        <taxon>Ascomycota</taxon>
        <taxon>Pezizomycotina</taxon>
        <taxon>Leotiomycetes</taxon>
        <taxon>Helotiales</taxon>
        <taxon>Sclerotiniaceae</taxon>
        <taxon>Sclerotinia</taxon>
    </lineage>
</organism>
<protein>
    <submittedName>
        <fullName evidence="1">Uncharacterized protein</fullName>
    </submittedName>
</protein>
<gene>
    <name evidence="1" type="ORF">OCU04_006715</name>
</gene>
<dbReference type="InterPro" id="IPR038071">
    <property type="entry name" value="UROD/MetE-like_sf"/>
</dbReference>
<accession>A0A9X0AKD0</accession>
<name>A0A9X0AKD0_9HELO</name>
<dbReference type="SUPFAM" id="SSF51726">
    <property type="entry name" value="UROD/MetE-like"/>
    <property type="match status" value="1"/>
</dbReference>
<dbReference type="AlphaFoldDB" id="A0A9X0AKD0"/>
<dbReference type="EMBL" id="JAPEIS010000007">
    <property type="protein sequence ID" value="KAJ8064371.1"/>
    <property type="molecule type" value="Genomic_DNA"/>
</dbReference>
<dbReference type="Proteomes" id="UP001152300">
    <property type="component" value="Unassembled WGS sequence"/>
</dbReference>
<sequence>MAFPSIKNVHFVGSICLPDTSTIFRTLSTTFPTQLKRIPDGEPGNRGNFVLWQRSVFYRYPYLVRSLYFSLAKDPGPIPISPEKIQLMPIGYDDAAISSYSTFCRLRDDGIIPMGVKFQVSLPTPINVLHVSIEPAFQEALEPVYTKAFLKAVRHIQEEIPAEDLAIQWDVAVEFAFLEGIVSPPPHWIMALKDSIVSRILQLADAINPSVELGFHFCYGDLGHQHFTQPKDMSLLVDIANRVLTGTRKRRSVNWVHMPVPKDRIDREYFEPLRDLQKNDTELYLGLLHQNDVDGTKMRIKTASEFVKEFGIATECGLGRADAAELESVLEIAKEITEE</sequence>
<reference evidence="1" key="1">
    <citation type="submission" date="2022-11" db="EMBL/GenBank/DDBJ databases">
        <title>Genome Resource of Sclerotinia nivalis Strain SnTB1, a Plant Pathogen Isolated from American Ginseng.</title>
        <authorList>
            <person name="Fan S."/>
        </authorList>
    </citation>
    <scope>NUCLEOTIDE SEQUENCE</scope>
    <source>
        <strain evidence="1">SnTB1</strain>
    </source>
</reference>
<dbReference type="OrthoDB" id="5422863at2759"/>